<sequence length="151" mass="16902">MTFGIGSRNYGNGLCARSHPLAETKEDEISPLKLWDYLDNAGQLYGNFTLHGSKSDSGRTGCGIFMKTSTGEFRYRYRNPDHSSVLIAISEALSLALDFKVPDVWILTDTKYDAAYRQQQREAAKKRFQRALNDWKTRGGDTSSSSTTTTT</sequence>
<evidence type="ECO:0000313" key="2">
    <source>
        <dbReference type="Proteomes" id="UP001054945"/>
    </source>
</evidence>
<keyword evidence="2" id="KW-1185">Reference proteome</keyword>
<dbReference type="EMBL" id="BPLR01007520">
    <property type="protein sequence ID" value="GIY17532.1"/>
    <property type="molecule type" value="Genomic_DNA"/>
</dbReference>
<accession>A0AAV4RBP7</accession>
<evidence type="ECO:0008006" key="3">
    <source>
        <dbReference type="Google" id="ProtNLM"/>
    </source>
</evidence>
<gene>
    <name evidence="1" type="ORF">CEXT_264551</name>
</gene>
<organism evidence="1 2">
    <name type="scientific">Caerostris extrusa</name>
    <name type="common">Bark spider</name>
    <name type="synonym">Caerostris bankana</name>
    <dbReference type="NCBI Taxonomy" id="172846"/>
    <lineage>
        <taxon>Eukaryota</taxon>
        <taxon>Metazoa</taxon>
        <taxon>Ecdysozoa</taxon>
        <taxon>Arthropoda</taxon>
        <taxon>Chelicerata</taxon>
        <taxon>Arachnida</taxon>
        <taxon>Araneae</taxon>
        <taxon>Araneomorphae</taxon>
        <taxon>Entelegynae</taxon>
        <taxon>Araneoidea</taxon>
        <taxon>Araneidae</taxon>
        <taxon>Caerostris</taxon>
    </lineage>
</organism>
<name>A0AAV4RBP7_CAEEX</name>
<dbReference type="AlphaFoldDB" id="A0AAV4RBP7"/>
<evidence type="ECO:0000313" key="1">
    <source>
        <dbReference type="EMBL" id="GIY17532.1"/>
    </source>
</evidence>
<protein>
    <recommendedName>
        <fullName evidence="3">RNase H type-1 domain-containing protein</fullName>
    </recommendedName>
</protein>
<dbReference type="Proteomes" id="UP001054945">
    <property type="component" value="Unassembled WGS sequence"/>
</dbReference>
<reference evidence="1 2" key="1">
    <citation type="submission" date="2021-06" db="EMBL/GenBank/DDBJ databases">
        <title>Caerostris extrusa draft genome.</title>
        <authorList>
            <person name="Kono N."/>
            <person name="Arakawa K."/>
        </authorList>
    </citation>
    <scope>NUCLEOTIDE SEQUENCE [LARGE SCALE GENOMIC DNA]</scope>
</reference>
<comment type="caution">
    <text evidence="1">The sequence shown here is derived from an EMBL/GenBank/DDBJ whole genome shotgun (WGS) entry which is preliminary data.</text>
</comment>
<proteinExistence type="predicted"/>